<dbReference type="SUPFAM" id="SSF56059">
    <property type="entry name" value="Glutathione synthetase ATP-binding domain-like"/>
    <property type="match status" value="1"/>
</dbReference>
<reference evidence="3 4" key="1">
    <citation type="submission" date="2016-10" db="EMBL/GenBank/DDBJ databases">
        <authorList>
            <person name="Varghese N."/>
            <person name="Submissions S."/>
        </authorList>
    </citation>
    <scope>NUCLEOTIDE SEQUENCE [LARGE SCALE GENOMIC DNA]</scope>
    <source>
        <strain evidence="3 4">DSM 13796</strain>
    </source>
</reference>
<evidence type="ECO:0000313" key="4">
    <source>
        <dbReference type="Proteomes" id="UP000182762"/>
    </source>
</evidence>
<dbReference type="PANTHER" id="PTHR21621:SF0">
    <property type="entry name" value="BETA-CITRYLGLUTAMATE SYNTHASE B-RELATED"/>
    <property type="match status" value="1"/>
</dbReference>
<evidence type="ECO:0000256" key="1">
    <source>
        <dbReference type="PROSITE-ProRule" id="PRU00409"/>
    </source>
</evidence>
<feature type="domain" description="ATP-grasp" evidence="2">
    <location>
        <begin position="231"/>
        <end position="459"/>
    </location>
</feature>
<dbReference type="InterPro" id="IPR011761">
    <property type="entry name" value="ATP-grasp"/>
</dbReference>
<dbReference type="PANTHER" id="PTHR21621">
    <property type="entry name" value="RIBOSOMAL PROTEIN S6 MODIFICATION PROTEIN"/>
    <property type="match status" value="1"/>
</dbReference>
<dbReference type="Pfam" id="PF14398">
    <property type="entry name" value="ATPgrasp_YheCD"/>
    <property type="match status" value="2"/>
</dbReference>
<dbReference type="GeneID" id="93710595"/>
<sequence>MSSKPFKTNRKRKVVHFNGKRNHFSLSSGISFPESIKFTKREAFFRFLSNYENILLKPTSNHSSPTFQVLKDEKGSYKVLTSEGSFLFANKEGLFTFLTSKIKTSYLIQQHIPFLQLKNRPFSLKIKVEKRPEGNWEITEKYVKVKSISQQETDILSVKETFSLLNLPLETLISLDENILKVVKKLERKAPRYPMWEISIGIDEQKKLWVTKANSKPLYIKEQKQNVYTVLKSDESLQLVLPQTNVMNSEEVLWNMLDEHKTIILKPVFGRSGSGVIKVSVQPLSYLIQYRNENKQFLTKKEAFTFLQTMIENQTYLVQQYIDLATIEGRPLDLRIIVQRNEHSEWIVTGKYAKVASLGYFTTNLATDADVLSIEEAVEKSGLGHLNITKLLQDLDSIALKTAGKLGDISLHQRIWGLDVGIDQKGRIFIIEVNSRPGTKGFRKLKNLDMYKTIRRYKKL</sequence>
<evidence type="ECO:0000259" key="2">
    <source>
        <dbReference type="PROSITE" id="PS50975"/>
    </source>
</evidence>
<evidence type="ECO:0000313" key="3">
    <source>
        <dbReference type="EMBL" id="SFQ54268.1"/>
    </source>
</evidence>
<proteinExistence type="predicted"/>
<keyword evidence="1" id="KW-0067">ATP-binding</keyword>
<keyword evidence="4" id="KW-1185">Reference proteome</keyword>
<dbReference type="EMBL" id="FOXX01000004">
    <property type="protein sequence ID" value="SFQ54268.1"/>
    <property type="molecule type" value="Genomic_DNA"/>
</dbReference>
<dbReference type="InterPro" id="IPR026838">
    <property type="entry name" value="YheC/D"/>
</dbReference>
<keyword evidence="1" id="KW-0547">Nucleotide-binding</keyword>
<dbReference type="Gene3D" id="3.30.470.20">
    <property type="entry name" value="ATP-grasp fold, B domain"/>
    <property type="match status" value="1"/>
</dbReference>
<name>A0A1I5ZD01_9BACI</name>
<comment type="caution">
    <text evidence="3">The sequence shown here is derived from an EMBL/GenBank/DDBJ whole genome shotgun (WGS) entry which is preliminary data.</text>
</comment>
<gene>
    <name evidence="3" type="ORF">SAMN02745910_01913</name>
</gene>
<dbReference type="Proteomes" id="UP000182762">
    <property type="component" value="Unassembled WGS sequence"/>
</dbReference>
<dbReference type="PROSITE" id="PS50975">
    <property type="entry name" value="ATP_GRASP"/>
    <property type="match status" value="1"/>
</dbReference>
<accession>A0A1I5ZD01</accession>
<protein>
    <submittedName>
        <fullName evidence="3">YheC/D like ATP-grasp</fullName>
    </submittedName>
</protein>
<organism evidence="3 4">
    <name type="scientific">Priestia endophytica DSM 13796</name>
    <dbReference type="NCBI Taxonomy" id="1121089"/>
    <lineage>
        <taxon>Bacteria</taxon>
        <taxon>Bacillati</taxon>
        <taxon>Bacillota</taxon>
        <taxon>Bacilli</taxon>
        <taxon>Bacillales</taxon>
        <taxon>Bacillaceae</taxon>
        <taxon>Priestia</taxon>
    </lineage>
</organism>
<dbReference type="RefSeq" id="WP_061804374.1">
    <property type="nucleotide sequence ID" value="NZ_FOXX01000004.1"/>
</dbReference>